<dbReference type="InterPro" id="IPR051098">
    <property type="entry name" value="NeuroDiff_E-box_TFs"/>
</dbReference>
<feature type="compositionally biased region" description="Basic and acidic residues" evidence="6">
    <location>
        <begin position="430"/>
        <end position="445"/>
    </location>
</feature>
<evidence type="ECO:0000313" key="8">
    <source>
        <dbReference type="Ensembl" id="ENSCSAVP00000019939.1"/>
    </source>
</evidence>
<protein>
    <recommendedName>
        <fullName evidence="7">BHLH domain-containing protein</fullName>
    </recommendedName>
</protein>
<feature type="compositionally biased region" description="Polar residues" evidence="6">
    <location>
        <begin position="561"/>
        <end position="573"/>
    </location>
</feature>
<evidence type="ECO:0000259" key="7">
    <source>
        <dbReference type="PROSITE" id="PS50888"/>
    </source>
</evidence>
<dbReference type="Pfam" id="PF00010">
    <property type="entry name" value="HLH"/>
    <property type="match status" value="1"/>
</dbReference>
<dbReference type="HOGENOM" id="CLU_426960_0_0_1"/>
<reference evidence="8" key="3">
    <citation type="submission" date="2025-09" db="UniProtKB">
        <authorList>
            <consortium name="Ensembl"/>
        </authorList>
    </citation>
    <scope>IDENTIFICATION</scope>
</reference>
<keyword evidence="5" id="KW-0539">Nucleus</keyword>
<feature type="compositionally biased region" description="Low complexity" evidence="6">
    <location>
        <begin position="1"/>
        <end position="10"/>
    </location>
</feature>
<dbReference type="GeneTree" id="ENSGT00940000168822"/>
<dbReference type="InParanoid" id="H2ZQS3"/>
<evidence type="ECO:0000313" key="9">
    <source>
        <dbReference type="Proteomes" id="UP000007875"/>
    </source>
</evidence>
<dbReference type="InterPro" id="IPR036638">
    <property type="entry name" value="HLH_DNA-bd_sf"/>
</dbReference>
<feature type="compositionally biased region" description="Polar residues" evidence="6">
    <location>
        <begin position="11"/>
        <end position="57"/>
    </location>
</feature>
<feature type="compositionally biased region" description="Low complexity" evidence="6">
    <location>
        <begin position="97"/>
        <end position="113"/>
    </location>
</feature>
<dbReference type="GO" id="GO:0005634">
    <property type="term" value="C:nucleus"/>
    <property type="evidence" value="ECO:0007669"/>
    <property type="project" value="UniProtKB-SubCell"/>
</dbReference>
<name>H2ZQS3_CIOSA</name>
<dbReference type="GO" id="GO:0046983">
    <property type="term" value="F:protein dimerization activity"/>
    <property type="evidence" value="ECO:0007669"/>
    <property type="project" value="InterPro"/>
</dbReference>
<dbReference type="SMART" id="SM00353">
    <property type="entry name" value="HLH"/>
    <property type="match status" value="1"/>
</dbReference>
<feature type="domain" description="BHLH" evidence="7">
    <location>
        <begin position="439"/>
        <end position="492"/>
    </location>
</feature>
<sequence length="640" mass="69913">MFSSKSSSISGIENTSHGNVYTNKSYADSSGWSAQSETPRESYSSPTNYPNTVTNPAARSPNVVVGQPGGPSGKPPMTPGPYGYTREQNAMLNLHRPNSSSPNSSNNNNNPYPNKRRQPEVHASGKRRRGPNQSEDYEAYQAPFTPGEAIHGSGEWSSPGYTGNMAYGHCHPSERMDYRPDSSPHMSSCQQTGIHGSYPNITSPYQMNEMYANNPGFQASPAATPSPLLPNSQWRAHPVESYPNQHNTPSVSSLDDVVAVLGGHADLHNEMHRQQQQMDYPPQTPITWGSQNGADVAAYSRMPHSNPALISPTASGNLPGNTGNYPLNQPPSTGLPNRPIFSPSGGNVQASISDNASNSGSSSIEESIMNNIKKEKDPDIKAKPIQRAPKTKARSTLSKDGKDEEDDLLNDDRDDRRSVGSKDNDEDLTAEEREKREKDRRMANNARERLRVRDINEAFKELGHMVQIHMNQDKPQTKLTILHHAVQVILGLEHEVRERNLNPKAACLKRRDEEKAATSTMQQPPSVDEGRLPNSIHGQPGKRSRSGSSVAPPPLTPGYPGSSSHPNYHQTPLNPGDPNAMSQHPYPHGIKHFGPHPGEMMTSEAGMANYNDHGYVGTDVLGMDHSVPMEPPYSTGSLHP</sequence>
<feature type="compositionally biased region" description="Polar residues" evidence="6">
    <location>
        <begin position="312"/>
        <end position="335"/>
    </location>
</feature>
<comment type="subcellular location">
    <subcellularLocation>
        <location evidence="1">Nucleus</location>
    </subcellularLocation>
</comment>
<dbReference type="CDD" id="cd18945">
    <property type="entry name" value="bHLH_E-protein_TCF4_E2-2"/>
    <property type="match status" value="1"/>
</dbReference>
<dbReference type="Proteomes" id="UP000007875">
    <property type="component" value="Unassembled WGS sequence"/>
</dbReference>
<dbReference type="FunFam" id="4.10.280.10:FF:000001">
    <property type="entry name" value="Putative transcription factor 12"/>
    <property type="match status" value="1"/>
</dbReference>
<dbReference type="PROSITE" id="PS50888">
    <property type="entry name" value="BHLH"/>
    <property type="match status" value="1"/>
</dbReference>
<dbReference type="FunCoup" id="H2ZQS3">
    <property type="interactions" value="19"/>
</dbReference>
<dbReference type="SUPFAM" id="SSF47459">
    <property type="entry name" value="HLH, helix-loop-helix DNA-binding domain"/>
    <property type="match status" value="1"/>
</dbReference>
<feature type="region of interest" description="Disordered" evidence="6">
    <location>
        <begin position="1"/>
        <end position="159"/>
    </location>
</feature>
<evidence type="ECO:0000256" key="3">
    <source>
        <dbReference type="ARBA" id="ARBA00023125"/>
    </source>
</evidence>
<dbReference type="PANTHER" id="PTHR11793:SF13">
    <property type="entry name" value="PROTEIN DAUGHTERLESS"/>
    <property type="match status" value="1"/>
</dbReference>
<keyword evidence="9" id="KW-1185">Reference proteome</keyword>
<dbReference type="PANTHER" id="PTHR11793">
    <property type="entry name" value="BASIC HELIX-LOOP-HELIX TRANSCRIPTION FACTOR"/>
    <property type="match status" value="1"/>
</dbReference>
<feature type="compositionally biased region" description="Basic and acidic residues" evidence="6">
    <location>
        <begin position="410"/>
        <end position="423"/>
    </location>
</feature>
<proteinExistence type="predicted"/>
<dbReference type="Gene3D" id="4.10.280.10">
    <property type="entry name" value="Helix-loop-helix DNA-binding domain"/>
    <property type="match status" value="1"/>
</dbReference>
<dbReference type="InterPro" id="IPR011598">
    <property type="entry name" value="bHLH_dom"/>
</dbReference>
<evidence type="ECO:0000256" key="6">
    <source>
        <dbReference type="SAM" id="MobiDB-lite"/>
    </source>
</evidence>
<feature type="compositionally biased region" description="Basic and acidic residues" evidence="6">
    <location>
        <begin position="372"/>
        <end position="382"/>
    </location>
</feature>
<evidence type="ECO:0000256" key="4">
    <source>
        <dbReference type="ARBA" id="ARBA00023163"/>
    </source>
</evidence>
<reference evidence="8" key="2">
    <citation type="submission" date="2025-08" db="UniProtKB">
        <authorList>
            <consortium name="Ensembl"/>
        </authorList>
    </citation>
    <scope>IDENTIFICATION</scope>
</reference>
<dbReference type="GO" id="GO:0000978">
    <property type="term" value="F:RNA polymerase II cis-regulatory region sequence-specific DNA binding"/>
    <property type="evidence" value="ECO:0007669"/>
    <property type="project" value="TreeGrafter"/>
</dbReference>
<accession>H2ZQS3</accession>
<dbReference type="Ensembl" id="ENSCSAVT00000020153.1">
    <property type="protein sequence ID" value="ENSCSAVP00000019939.1"/>
    <property type="gene ID" value="ENSCSAVG00000011705.1"/>
</dbReference>
<dbReference type="GO" id="GO:0000981">
    <property type="term" value="F:DNA-binding transcription factor activity, RNA polymerase II-specific"/>
    <property type="evidence" value="ECO:0007669"/>
    <property type="project" value="TreeGrafter"/>
</dbReference>
<keyword evidence="4" id="KW-0804">Transcription</keyword>
<organism evidence="8 9">
    <name type="scientific">Ciona savignyi</name>
    <name type="common">Pacific transparent sea squirt</name>
    <dbReference type="NCBI Taxonomy" id="51511"/>
    <lineage>
        <taxon>Eukaryota</taxon>
        <taxon>Metazoa</taxon>
        <taxon>Chordata</taxon>
        <taxon>Tunicata</taxon>
        <taxon>Ascidiacea</taxon>
        <taxon>Phlebobranchia</taxon>
        <taxon>Cionidae</taxon>
        <taxon>Ciona</taxon>
    </lineage>
</organism>
<reference evidence="9" key="1">
    <citation type="submission" date="2003-08" db="EMBL/GenBank/DDBJ databases">
        <authorList>
            <person name="Birren B."/>
            <person name="Nusbaum C."/>
            <person name="Abebe A."/>
            <person name="Abouelleil A."/>
            <person name="Adekoya E."/>
            <person name="Ait-zahra M."/>
            <person name="Allen N."/>
            <person name="Allen T."/>
            <person name="An P."/>
            <person name="Anderson M."/>
            <person name="Anderson S."/>
            <person name="Arachchi H."/>
            <person name="Armbruster J."/>
            <person name="Bachantsang P."/>
            <person name="Baldwin J."/>
            <person name="Barry A."/>
            <person name="Bayul T."/>
            <person name="Blitshsteyn B."/>
            <person name="Bloom T."/>
            <person name="Blye J."/>
            <person name="Boguslavskiy L."/>
            <person name="Borowsky M."/>
            <person name="Boukhgalter B."/>
            <person name="Brunache A."/>
            <person name="Butler J."/>
            <person name="Calixte N."/>
            <person name="Calvo S."/>
            <person name="Camarata J."/>
            <person name="Campo K."/>
            <person name="Chang J."/>
            <person name="Cheshatsang Y."/>
            <person name="Citroen M."/>
            <person name="Collymore A."/>
            <person name="Considine T."/>
            <person name="Cook A."/>
            <person name="Cooke P."/>
            <person name="Corum B."/>
            <person name="Cuomo C."/>
            <person name="David R."/>
            <person name="Dawoe T."/>
            <person name="Degray S."/>
            <person name="Dodge S."/>
            <person name="Dooley K."/>
            <person name="Dorje P."/>
            <person name="Dorjee K."/>
            <person name="Dorris L."/>
            <person name="Duffey N."/>
            <person name="Dupes A."/>
            <person name="Elkins T."/>
            <person name="Engels R."/>
            <person name="Erickson J."/>
            <person name="Farina A."/>
            <person name="Faro S."/>
            <person name="Ferreira P."/>
            <person name="Fischer H."/>
            <person name="Fitzgerald M."/>
            <person name="Foley K."/>
            <person name="Gage D."/>
            <person name="Galagan J."/>
            <person name="Gearin G."/>
            <person name="Gnerre S."/>
            <person name="Gnirke A."/>
            <person name="Goyette A."/>
            <person name="Graham J."/>
            <person name="Grandbois E."/>
            <person name="Gyaltsen K."/>
            <person name="Hafez N."/>
            <person name="Hagopian D."/>
            <person name="Hagos B."/>
            <person name="Hall J."/>
            <person name="Hatcher B."/>
            <person name="Heller A."/>
            <person name="Higgins H."/>
            <person name="Honan T."/>
            <person name="Horn A."/>
            <person name="Houde N."/>
            <person name="Hughes L."/>
            <person name="Hulme W."/>
            <person name="Husby E."/>
            <person name="Iliev I."/>
            <person name="Jaffe D."/>
            <person name="Jones C."/>
            <person name="Kamal M."/>
            <person name="Kamat A."/>
            <person name="Kamvysselis M."/>
            <person name="Karlsson E."/>
            <person name="Kells C."/>
            <person name="Kieu A."/>
            <person name="Kisner P."/>
            <person name="Kodira C."/>
            <person name="Kulbokas E."/>
            <person name="Labutti K."/>
            <person name="Lama D."/>
            <person name="Landers T."/>
            <person name="Leger J."/>
            <person name="Levine S."/>
            <person name="Lewis D."/>
            <person name="Lewis T."/>
            <person name="Lindblad-toh K."/>
            <person name="Liu X."/>
            <person name="Lokyitsang T."/>
            <person name="Lokyitsang Y."/>
            <person name="Lucien O."/>
            <person name="Lui A."/>
            <person name="Ma L.J."/>
            <person name="Mabbitt R."/>
            <person name="Macdonald J."/>
            <person name="Maclean C."/>
            <person name="Major J."/>
            <person name="Manning J."/>
            <person name="Marabella R."/>
            <person name="Maru K."/>
            <person name="Matthews C."/>
            <person name="Mauceli E."/>
            <person name="Mccarthy M."/>
            <person name="Mcdonough S."/>
            <person name="Mcghee T."/>
            <person name="Meldrim J."/>
            <person name="Meneus L."/>
            <person name="Mesirov J."/>
            <person name="Mihalev A."/>
            <person name="Mihova T."/>
            <person name="Mikkelsen T."/>
            <person name="Mlenga V."/>
            <person name="Moru K."/>
            <person name="Mozes J."/>
            <person name="Mulrain L."/>
            <person name="Munson G."/>
            <person name="Naylor J."/>
            <person name="Newes C."/>
            <person name="Nguyen C."/>
            <person name="Nguyen N."/>
            <person name="Nguyen T."/>
            <person name="Nicol R."/>
            <person name="Nielsen C."/>
            <person name="Nizzari M."/>
            <person name="Norbu C."/>
            <person name="Norbu N."/>
            <person name="O'donnell P."/>
            <person name="Okoawo O."/>
            <person name="O'leary S."/>
            <person name="Omotosho B."/>
            <person name="O'neill K."/>
            <person name="Osman S."/>
            <person name="Parker S."/>
            <person name="Perrin D."/>
            <person name="Phunkhang P."/>
            <person name="Piqani B."/>
            <person name="Purcell S."/>
            <person name="Rachupka T."/>
            <person name="Ramasamy U."/>
            <person name="Rameau R."/>
            <person name="Ray V."/>
            <person name="Raymond C."/>
            <person name="Retta R."/>
            <person name="Richardson S."/>
            <person name="Rise C."/>
            <person name="Rodriguez J."/>
            <person name="Rogers J."/>
            <person name="Rogov P."/>
            <person name="Rutman M."/>
            <person name="Schupbach R."/>
            <person name="Seaman C."/>
            <person name="Settipalli S."/>
            <person name="Sharpe T."/>
            <person name="Sheridan J."/>
            <person name="Sherpa N."/>
            <person name="Shi J."/>
            <person name="Smirnov S."/>
            <person name="Smith C."/>
            <person name="Sougnez C."/>
            <person name="Spencer B."/>
            <person name="Stalker J."/>
            <person name="Stange-thomann N."/>
            <person name="Stavropoulos S."/>
            <person name="Stetson K."/>
            <person name="Stone C."/>
            <person name="Stone S."/>
            <person name="Stubbs M."/>
            <person name="Talamas J."/>
            <person name="Tchuinga P."/>
            <person name="Tenzing P."/>
            <person name="Tesfaye S."/>
            <person name="Theodore J."/>
            <person name="Thoulutsang Y."/>
            <person name="Topham K."/>
            <person name="Towey S."/>
            <person name="Tsamla T."/>
            <person name="Tsomo N."/>
            <person name="Vallee D."/>
            <person name="Vassiliev H."/>
            <person name="Venkataraman V."/>
            <person name="Vinson J."/>
            <person name="Vo A."/>
            <person name="Wade C."/>
            <person name="Wang S."/>
            <person name="Wangchuk T."/>
            <person name="Wangdi T."/>
            <person name="Whittaker C."/>
            <person name="Wilkinson J."/>
            <person name="Wu Y."/>
            <person name="Wyman D."/>
            <person name="Yadav S."/>
            <person name="Yang S."/>
            <person name="Yang X."/>
            <person name="Yeager S."/>
            <person name="Yee E."/>
            <person name="Young G."/>
            <person name="Zainoun J."/>
            <person name="Zembeck L."/>
            <person name="Zimmer A."/>
            <person name="Zody M."/>
            <person name="Lander E."/>
        </authorList>
    </citation>
    <scope>NUCLEOTIDE SEQUENCE [LARGE SCALE GENOMIC DNA]</scope>
</reference>
<dbReference type="STRING" id="51511.ENSCSAVP00000019939"/>
<feature type="region of interest" description="Disordered" evidence="6">
    <location>
        <begin position="307"/>
        <end position="445"/>
    </location>
</feature>
<keyword evidence="3" id="KW-0238">DNA-binding</keyword>
<feature type="compositionally biased region" description="Low complexity" evidence="6">
    <location>
        <begin position="351"/>
        <end position="371"/>
    </location>
</feature>
<dbReference type="GO" id="GO:0000785">
    <property type="term" value="C:chromatin"/>
    <property type="evidence" value="ECO:0007669"/>
    <property type="project" value="TreeGrafter"/>
</dbReference>
<dbReference type="eggNOG" id="KOG3910">
    <property type="taxonomic scope" value="Eukaryota"/>
</dbReference>
<evidence type="ECO:0000256" key="5">
    <source>
        <dbReference type="ARBA" id="ARBA00023242"/>
    </source>
</evidence>
<evidence type="ECO:0000256" key="2">
    <source>
        <dbReference type="ARBA" id="ARBA00023015"/>
    </source>
</evidence>
<evidence type="ECO:0000256" key="1">
    <source>
        <dbReference type="ARBA" id="ARBA00004123"/>
    </source>
</evidence>
<feature type="region of interest" description="Disordered" evidence="6">
    <location>
        <begin position="503"/>
        <end position="592"/>
    </location>
</feature>
<dbReference type="GO" id="GO:0005667">
    <property type="term" value="C:transcription regulator complex"/>
    <property type="evidence" value="ECO:0007669"/>
    <property type="project" value="TreeGrafter"/>
</dbReference>
<dbReference type="AlphaFoldDB" id="H2ZQS3"/>
<dbReference type="OMA" id="HHAVQVI"/>
<keyword evidence="2" id="KW-0805">Transcription regulation</keyword>